<evidence type="ECO:0000256" key="1">
    <source>
        <dbReference type="SAM" id="Coils"/>
    </source>
</evidence>
<comment type="caution">
    <text evidence="2">The sequence shown here is derived from an EMBL/GenBank/DDBJ whole genome shotgun (WGS) entry which is preliminary data.</text>
</comment>
<reference evidence="2 3" key="1">
    <citation type="submission" date="2020-04" db="EMBL/GenBank/DDBJ databases">
        <title>MicrobeNet Type strains.</title>
        <authorList>
            <person name="Nicholson A.C."/>
        </authorList>
    </citation>
    <scope>NUCLEOTIDE SEQUENCE [LARGE SCALE GENOMIC DNA]</scope>
    <source>
        <strain evidence="2 3">JCM 12354</strain>
    </source>
</reference>
<name>A0A846Y2Y3_9NOCA</name>
<sequence length="272" mass="29071">MRLEEISAELYALDPSDFVAARDRHARTARADGDKALATEISRLRRPTLAAWAVNLLAHKATQELGALLDLGEALREAQQKLSADRMRTLTEQRRKAVHALTGTATRLAAEAGRQLAEPGQRAVAQTLTAALADPEVTVQVRAGVLSAAVDYAGFGPAGATLSAVSDLPDEAGAARAPEAAAAPDTAALDTAVEAVDTARAERDSARQEFTRQQAELTGLDERITALQAELERTENTRRFTASAADAAGAALRRTEHELERAREHLDRLRGD</sequence>
<feature type="coiled-coil region" evidence="1">
    <location>
        <begin position="189"/>
        <end position="272"/>
    </location>
</feature>
<organism evidence="2 3">
    <name type="scientific">Nocardia vermiculata</name>
    <dbReference type="NCBI Taxonomy" id="257274"/>
    <lineage>
        <taxon>Bacteria</taxon>
        <taxon>Bacillati</taxon>
        <taxon>Actinomycetota</taxon>
        <taxon>Actinomycetes</taxon>
        <taxon>Mycobacteriales</taxon>
        <taxon>Nocardiaceae</taxon>
        <taxon>Nocardia</taxon>
    </lineage>
</organism>
<dbReference type="Proteomes" id="UP000565711">
    <property type="component" value="Unassembled WGS sequence"/>
</dbReference>
<gene>
    <name evidence="2" type="ORF">HGA08_19060</name>
</gene>
<accession>A0A846Y2Y3</accession>
<keyword evidence="1" id="KW-0175">Coiled coil</keyword>
<evidence type="ECO:0000313" key="2">
    <source>
        <dbReference type="EMBL" id="NKY52310.1"/>
    </source>
</evidence>
<evidence type="ECO:0000313" key="3">
    <source>
        <dbReference type="Proteomes" id="UP000565711"/>
    </source>
</evidence>
<keyword evidence="3" id="KW-1185">Reference proteome</keyword>
<dbReference type="AlphaFoldDB" id="A0A846Y2Y3"/>
<protein>
    <submittedName>
        <fullName evidence="2">Uncharacterized protein</fullName>
    </submittedName>
</protein>
<proteinExistence type="predicted"/>
<dbReference type="RefSeq" id="WP_067872966.1">
    <property type="nucleotide sequence ID" value="NZ_JAAXOP010000011.1"/>
</dbReference>
<dbReference type="EMBL" id="JAAXOP010000011">
    <property type="protein sequence ID" value="NKY52310.1"/>
    <property type="molecule type" value="Genomic_DNA"/>
</dbReference>